<evidence type="ECO:0000313" key="3">
    <source>
        <dbReference type="Proteomes" id="UP000075714"/>
    </source>
</evidence>
<proteinExistence type="predicted"/>
<feature type="compositionally biased region" description="Polar residues" evidence="1">
    <location>
        <begin position="340"/>
        <end position="354"/>
    </location>
</feature>
<feature type="region of interest" description="Disordered" evidence="1">
    <location>
        <begin position="240"/>
        <end position="261"/>
    </location>
</feature>
<reference evidence="3" key="1">
    <citation type="journal article" date="2016" name="Nat. Commun.">
        <title>The Gonium pectorale genome demonstrates co-option of cell cycle regulation during the evolution of multicellularity.</title>
        <authorList>
            <person name="Hanschen E.R."/>
            <person name="Marriage T.N."/>
            <person name="Ferris P.J."/>
            <person name="Hamaji T."/>
            <person name="Toyoda A."/>
            <person name="Fujiyama A."/>
            <person name="Neme R."/>
            <person name="Noguchi H."/>
            <person name="Minakuchi Y."/>
            <person name="Suzuki M."/>
            <person name="Kawai-Toyooka H."/>
            <person name="Smith D.R."/>
            <person name="Sparks H."/>
            <person name="Anderson J."/>
            <person name="Bakaric R."/>
            <person name="Luria V."/>
            <person name="Karger A."/>
            <person name="Kirschner M.W."/>
            <person name="Durand P.M."/>
            <person name="Michod R.E."/>
            <person name="Nozaki H."/>
            <person name="Olson B.J."/>
        </authorList>
    </citation>
    <scope>NUCLEOTIDE SEQUENCE [LARGE SCALE GENOMIC DNA]</scope>
    <source>
        <strain evidence="3">NIES-2863</strain>
    </source>
</reference>
<feature type="region of interest" description="Disordered" evidence="1">
    <location>
        <begin position="698"/>
        <end position="717"/>
    </location>
</feature>
<dbReference type="AlphaFoldDB" id="A0A150G5C5"/>
<dbReference type="STRING" id="33097.A0A150G5C5"/>
<feature type="compositionally biased region" description="Low complexity" evidence="1">
    <location>
        <begin position="392"/>
        <end position="406"/>
    </location>
</feature>
<organism evidence="2 3">
    <name type="scientific">Gonium pectorale</name>
    <name type="common">Green alga</name>
    <dbReference type="NCBI Taxonomy" id="33097"/>
    <lineage>
        <taxon>Eukaryota</taxon>
        <taxon>Viridiplantae</taxon>
        <taxon>Chlorophyta</taxon>
        <taxon>core chlorophytes</taxon>
        <taxon>Chlorophyceae</taxon>
        <taxon>CS clade</taxon>
        <taxon>Chlamydomonadales</taxon>
        <taxon>Volvocaceae</taxon>
        <taxon>Gonium</taxon>
    </lineage>
</organism>
<evidence type="ECO:0000256" key="1">
    <source>
        <dbReference type="SAM" id="MobiDB-lite"/>
    </source>
</evidence>
<keyword evidence="3" id="KW-1185">Reference proteome</keyword>
<gene>
    <name evidence="2" type="ORF">GPECTOR_58g534</name>
</gene>
<feature type="region of interest" description="Disordered" evidence="1">
    <location>
        <begin position="502"/>
        <end position="521"/>
    </location>
</feature>
<feature type="compositionally biased region" description="Gly residues" evidence="1">
    <location>
        <begin position="502"/>
        <end position="513"/>
    </location>
</feature>
<evidence type="ECO:0000313" key="2">
    <source>
        <dbReference type="EMBL" id="KXZ45086.1"/>
    </source>
</evidence>
<feature type="region of interest" description="Disordered" evidence="1">
    <location>
        <begin position="293"/>
        <end position="369"/>
    </location>
</feature>
<dbReference type="Proteomes" id="UP000075714">
    <property type="component" value="Unassembled WGS sequence"/>
</dbReference>
<feature type="compositionally biased region" description="Low complexity" evidence="1">
    <location>
        <begin position="705"/>
        <end position="717"/>
    </location>
</feature>
<accession>A0A150G5C5</accession>
<comment type="caution">
    <text evidence="2">The sequence shown here is derived from an EMBL/GenBank/DDBJ whole genome shotgun (WGS) entry which is preliminary data.</text>
</comment>
<dbReference type="EMBL" id="LSYV01000059">
    <property type="protein sequence ID" value="KXZ45086.1"/>
    <property type="molecule type" value="Genomic_DNA"/>
</dbReference>
<sequence length="878" mass="86010">MKDKSAAGDAGLAAFAGQGDCAGVHGGDLRVPEVEAKVQAARRELGVLRFVRNGNALSVEHWCGKRGMGAQIPAPAPPAQSVSLHPPHDRLSSGDALSPLFPAAALPLSFGDSLVGVLYITADAGDVSSVSCGGGAGGAARTVLSSPAALQQLALSASLALSALVASIGPGCGTLSALAASLRRIAESSSLQALVWELRDALAQYVRRQFLLDAAVQAAVVPQPFSRVAFMLHTDGPPVATTAATAPQPPPSVTAAVQHAGRGGGGGAANGLVLTASVGSPIIAAPGASLDGYGHAGQSGSPSKNSSTRHRSYKGDQRAADPLAAVGERSASQVMARRGTTGQFSCSPGPSSAGNLGGPKAPWAALGGGAAPRRSQRVFQLGPSALPGAGGDPTAAAAPPESASTAVFGGGGAAGGLPRNSSAQLMPLAPLVPSLRAKAFQLDHTVIQQMASARSEDEELAGVYLGAQIPNCARWVQDVRQPSRDVYLVMALGICSSTVGSGGAEPATGGGGNVRALSTGARSHSHGAGAASAAAAALGTGGGGSTNGAAGCGGSGGGSPVRSLALLGMDAGGGAMLGLYLGFATQLPPQLLSAIASSCGQLLHKVSKLVRAKLQGDLANELATVVAGVPGSYASFAPPPPPPTSELFTALDFSVLPPGGHFGLGGAAAANAAAAATVPTTADAVTPSRLARTTTMASCDGLPTAGDGRPQRAPAGRPRVPQLLISRHSGTALPPIFTASSGGGGGGLSPQARTPTRLTESSALGIGEMHAGGAAAAGGGGGGGVPFLLRAGSSIGATMTVLHDELAMSQDVVVDMGALTSVLTVHEVDGGSSMRAQMGLLVDAVMGTLRVDSNLLSPRATLEDARKGPHPAASGALG</sequence>
<name>A0A150G5C5_GONPE</name>
<feature type="region of interest" description="Disordered" evidence="1">
    <location>
        <begin position="381"/>
        <end position="410"/>
    </location>
</feature>
<protein>
    <submittedName>
        <fullName evidence="2">Uncharacterized protein</fullName>
    </submittedName>
</protein>